<dbReference type="HOGENOM" id="CLU_031332_2_0_1"/>
<dbReference type="OMA" id="EYENFSQ"/>
<dbReference type="InterPro" id="IPR040217">
    <property type="entry name" value="ACR1-12"/>
</dbReference>
<evidence type="ECO:0000313" key="6">
    <source>
        <dbReference type="Proteomes" id="UP000006591"/>
    </source>
</evidence>
<evidence type="ECO:0000256" key="2">
    <source>
        <dbReference type="RuleBase" id="RU369043"/>
    </source>
</evidence>
<organism evidence="5">
    <name type="scientific">Oryza nivara</name>
    <name type="common">Indian wild rice</name>
    <name type="synonym">Oryza sativa f. spontanea</name>
    <dbReference type="NCBI Taxonomy" id="4536"/>
    <lineage>
        <taxon>Eukaryota</taxon>
        <taxon>Viridiplantae</taxon>
        <taxon>Streptophyta</taxon>
        <taxon>Embryophyta</taxon>
        <taxon>Tracheophyta</taxon>
        <taxon>Spermatophyta</taxon>
        <taxon>Magnoliopsida</taxon>
        <taxon>Liliopsida</taxon>
        <taxon>Poales</taxon>
        <taxon>Poaceae</taxon>
        <taxon>BOP clade</taxon>
        <taxon>Oryzoideae</taxon>
        <taxon>Oryzeae</taxon>
        <taxon>Oryzinae</taxon>
        <taxon>Oryza</taxon>
    </lineage>
</organism>
<dbReference type="PANTHER" id="PTHR31096">
    <property type="entry name" value="ACT DOMAIN-CONTAINING PROTEIN ACR4-RELATED"/>
    <property type="match status" value="1"/>
</dbReference>
<dbReference type="PANTHER" id="PTHR31096:SF5">
    <property type="entry name" value="ACT DOMAIN-CONTAINING PROTEIN ACR3"/>
    <property type="match status" value="1"/>
</dbReference>
<sequence>MLPYFDPEYENFSQRINPPRVCIDNSTCSDFTLVKVDSMNKNGILLEVVQVLSDLDLAISKAYITSDGGWFMDVFHVVDKQGQKVTDEKTIKHIEKALGPDSNLLGGAKGGSSPVRSVGMHSIGDHTAIELKGPDRTGLLSEVFAVLAELGCNVLAAEVWTHRARVACVVYVNDVASGQAVGDPCRLSRIEHRLRLVLRGHAGGDDGDGDDGPAHANFFSSGGAGSNTHVDRRLHQLMHADVDADDDDGLDSRAIVSGEAGNAAAAEERPVVTVEHCEEKDYSVVNVKCRDRSKLLFDIVCTLTDMHYVVSHASVSSDGIYGIQELYIRRKDGRTLQKDEAGRVIKVGLLSDVTRVLREHGLTVTRADVTTVGGQAINVFYVRDASGEPVDMKTIEGLRVQVGHTVMLNVKKVPSSPSSSSSAAAANGKSPGQPASGALSRTSFFSFGNLFAKLRA</sequence>
<feature type="domain" description="ACT" evidence="4">
    <location>
        <begin position="33"/>
        <end position="120"/>
    </location>
</feature>
<dbReference type="AlphaFoldDB" id="A0A0E0G866"/>
<feature type="domain" description="ACT" evidence="4">
    <location>
        <begin position="128"/>
        <end position="210"/>
    </location>
</feature>
<feature type="region of interest" description="Disordered" evidence="3">
    <location>
        <begin position="413"/>
        <end position="437"/>
    </location>
</feature>
<evidence type="ECO:0000259" key="4">
    <source>
        <dbReference type="PROSITE" id="PS51671"/>
    </source>
</evidence>
<feature type="compositionally biased region" description="Low complexity" evidence="3">
    <location>
        <begin position="414"/>
        <end position="426"/>
    </location>
</feature>
<evidence type="ECO:0000256" key="1">
    <source>
        <dbReference type="ARBA" id="ARBA00022737"/>
    </source>
</evidence>
<accession>A0A0E0G866</accession>
<dbReference type="Pfam" id="PF01842">
    <property type="entry name" value="ACT"/>
    <property type="match status" value="3"/>
</dbReference>
<dbReference type="CDD" id="cd04895">
    <property type="entry name" value="ACT_ACR_1"/>
    <property type="match status" value="1"/>
</dbReference>
<dbReference type="eggNOG" id="ENOG502R1FF">
    <property type="taxonomic scope" value="Eukaryota"/>
</dbReference>
<dbReference type="EnsemblPlants" id="ONIVA02G22470.1">
    <property type="protein sequence ID" value="ONIVA02G22470.1"/>
    <property type="gene ID" value="ONIVA02G22470"/>
</dbReference>
<dbReference type="InterPro" id="IPR002912">
    <property type="entry name" value="ACT_dom"/>
</dbReference>
<dbReference type="SUPFAM" id="SSF55021">
    <property type="entry name" value="ACT-like"/>
    <property type="match status" value="3"/>
</dbReference>
<evidence type="ECO:0000256" key="3">
    <source>
        <dbReference type="SAM" id="MobiDB-lite"/>
    </source>
</evidence>
<reference evidence="5" key="1">
    <citation type="submission" date="2015-04" db="UniProtKB">
        <authorList>
            <consortium name="EnsemblPlants"/>
        </authorList>
    </citation>
    <scope>IDENTIFICATION</scope>
    <source>
        <strain evidence="5">SL10</strain>
    </source>
</reference>
<keyword evidence="1 2" id="KW-0677">Repeat</keyword>
<feature type="domain" description="ACT" evidence="4">
    <location>
        <begin position="338"/>
        <end position="418"/>
    </location>
</feature>
<dbReference type="Gene3D" id="3.30.70.260">
    <property type="match status" value="1"/>
</dbReference>
<evidence type="ECO:0000313" key="5">
    <source>
        <dbReference type="EnsemblPlants" id="ONIVA02G22470.1"/>
    </source>
</evidence>
<comment type="function">
    <text evidence="2">Binds amino acids.</text>
</comment>
<reference evidence="5" key="2">
    <citation type="submission" date="2018-04" db="EMBL/GenBank/DDBJ databases">
        <title>OnivRS2 (Oryza nivara Reference Sequence Version 2).</title>
        <authorList>
            <person name="Zhang J."/>
            <person name="Kudrna D."/>
            <person name="Lee S."/>
            <person name="Talag J."/>
            <person name="Rajasekar S."/>
            <person name="Welchert J."/>
            <person name="Hsing Y.-I."/>
            <person name="Wing R.A."/>
        </authorList>
    </citation>
    <scope>NUCLEOTIDE SEQUENCE [LARGE SCALE GENOMIC DNA]</scope>
    <source>
        <strain evidence="5">SL10</strain>
    </source>
</reference>
<dbReference type="GO" id="GO:0016597">
    <property type="term" value="F:amino acid binding"/>
    <property type="evidence" value="ECO:0007669"/>
    <property type="project" value="UniProtKB-UniRule"/>
</dbReference>
<dbReference type="InterPro" id="IPR045865">
    <property type="entry name" value="ACT-like_dom_sf"/>
</dbReference>
<dbReference type="Pfam" id="PF24931">
    <property type="entry name" value="ACT_ACR9_3rd"/>
    <property type="match status" value="1"/>
</dbReference>
<keyword evidence="6" id="KW-1185">Reference proteome</keyword>
<name>A0A0E0G866_ORYNI</name>
<dbReference type="PROSITE" id="PS51671">
    <property type="entry name" value="ACT"/>
    <property type="match status" value="3"/>
</dbReference>
<proteinExistence type="predicted"/>
<protein>
    <recommendedName>
        <fullName evidence="2">ACT domain-containing protein ACR</fullName>
    </recommendedName>
    <alternativeName>
        <fullName evidence="2">Protein ACT DOMAIN REPEATS</fullName>
    </alternativeName>
</protein>
<dbReference type="Gramene" id="ONIVA02G22470.1">
    <property type="protein sequence ID" value="ONIVA02G22470.1"/>
    <property type="gene ID" value="ONIVA02G22470"/>
</dbReference>
<dbReference type="Proteomes" id="UP000006591">
    <property type="component" value="Chromosome 2"/>
</dbReference>